<name>A0A7S3FQM9_9CHLO</name>
<dbReference type="EMBL" id="HBHZ01006708">
    <property type="protein sequence ID" value="CAE0192102.1"/>
    <property type="molecule type" value="Transcribed_RNA"/>
</dbReference>
<organism evidence="2">
    <name type="scientific">Chloropicon roscoffensis</name>
    <dbReference type="NCBI Taxonomy" id="1461544"/>
    <lineage>
        <taxon>Eukaryota</taxon>
        <taxon>Viridiplantae</taxon>
        <taxon>Chlorophyta</taxon>
        <taxon>Chloropicophyceae</taxon>
        <taxon>Chloropicales</taxon>
        <taxon>Chloropicaceae</taxon>
        <taxon>Chloropicon</taxon>
    </lineage>
</organism>
<evidence type="ECO:0000256" key="1">
    <source>
        <dbReference type="SAM" id="Phobius"/>
    </source>
</evidence>
<keyword evidence="1" id="KW-0472">Membrane</keyword>
<evidence type="ECO:0000313" key="2">
    <source>
        <dbReference type="EMBL" id="CAE0192102.1"/>
    </source>
</evidence>
<protein>
    <submittedName>
        <fullName evidence="2">Uncharacterized protein</fullName>
    </submittedName>
</protein>
<proteinExistence type="predicted"/>
<reference evidence="2" key="1">
    <citation type="submission" date="2021-01" db="EMBL/GenBank/DDBJ databases">
        <authorList>
            <person name="Corre E."/>
            <person name="Pelletier E."/>
            <person name="Niang G."/>
            <person name="Scheremetjew M."/>
            <person name="Finn R."/>
            <person name="Kale V."/>
            <person name="Holt S."/>
            <person name="Cochrane G."/>
            <person name="Meng A."/>
            <person name="Brown T."/>
            <person name="Cohen L."/>
        </authorList>
    </citation>
    <scope>NUCLEOTIDE SEQUENCE</scope>
    <source>
        <strain evidence="2">RCC1871</strain>
    </source>
</reference>
<keyword evidence="1" id="KW-0812">Transmembrane</keyword>
<feature type="transmembrane region" description="Helical" evidence="1">
    <location>
        <begin position="40"/>
        <end position="58"/>
    </location>
</feature>
<keyword evidence="1" id="KW-1133">Transmembrane helix</keyword>
<dbReference type="AlphaFoldDB" id="A0A7S3FQM9"/>
<accession>A0A7S3FQM9</accession>
<evidence type="ECO:0000313" key="3">
    <source>
        <dbReference type="EMBL" id="CAE0192103.1"/>
    </source>
</evidence>
<sequence>MIHYKIEHVWKKAKSINAHVAAPLTPPPDEERRRMKTSHAILLALVALAFTAAISANAQASVADLPGVVGTAITGAATAPVKSILCASGTSSGAIDWLNSNSPYRGDGFSSLLYSIFGAGIDTGYRLGVSQQPAQVQALLGC</sequence>
<dbReference type="EMBL" id="HBHZ01006709">
    <property type="protein sequence ID" value="CAE0192103.1"/>
    <property type="molecule type" value="Transcribed_RNA"/>
</dbReference>
<gene>
    <name evidence="2" type="ORF">CROS1456_LOCUS5192</name>
    <name evidence="3" type="ORF">CROS1456_LOCUS5193</name>
</gene>